<protein>
    <recommendedName>
        <fullName evidence="2">N-acetyltransferase domain-containing protein</fullName>
    </recommendedName>
</protein>
<organism evidence="1">
    <name type="scientific">marine metagenome</name>
    <dbReference type="NCBI Taxonomy" id="408172"/>
    <lineage>
        <taxon>unclassified sequences</taxon>
        <taxon>metagenomes</taxon>
        <taxon>ecological metagenomes</taxon>
    </lineage>
</organism>
<feature type="non-terminal residue" evidence="1">
    <location>
        <position position="59"/>
    </location>
</feature>
<dbReference type="AlphaFoldDB" id="A0A382QN49"/>
<accession>A0A382QN49</accession>
<name>A0A382QN49_9ZZZZ</name>
<dbReference type="EMBL" id="UINC01115350">
    <property type="protein sequence ID" value="SVC86310.1"/>
    <property type="molecule type" value="Genomic_DNA"/>
</dbReference>
<evidence type="ECO:0000313" key="1">
    <source>
        <dbReference type="EMBL" id="SVC86310.1"/>
    </source>
</evidence>
<proteinExistence type="predicted"/>
<sequence length="59" mass="7026">MATVKKVLEEDFNLIYPLLEQLNSSQIKKDQWKKLFINHWCSEADYFGYFLIEQNKAVG</sequence>
<reference evidence="1" key="1">
    <citation type="submission" date="2018-05" db="EMBL/GenBank/DDBJ databases">
        <authorList>
            <person name="Lanie J.A."/>
            <person name="Ng W.-L."/>
            <person name="Kazmierczak K.M."/>
            <person name="Andrzejewski T.M."/>
            <person name="Davidsen T.M."/>
            <person name="Wayne K.J."/>
            <person name="Tettelin H."/>
            <person name="Glass J.I."/>
            <person name="Rusch D."/>
            <person name="Podicherti R."/>
            <person name="Tsui H.-C.T."/>
            <person name="Winkler M.E."/>
        </authorList>
    </citation>
    <scope>NUCLEOTIDE SEQUENCE</scope>
</reference>
<evidence type="ECO:0008006" key="2">
    <source>
        <dbReference type="Google" id="ProtNLM"/>
    </source>
</evidence>
<gene>
    <name evidence="1" type="ORF">METZ01_LOCUS339164</name>
</gene>